<reference evidence="1 2" key="1">
    <citation type="journal article" date="2016" name="BMC Genomics">
        <title>Comparative genomics reveals Cyclospora cayetanensis possesses coccidia-like metabolism and invasion components but unique surface antigens.</title>
        <authorList>
            <person name="Liu S."/>
            <person name="Wang L."/>
            <person name="Zheng H."/>
            <person name="Xu Z."/>
            <person name="Roellig D.M."/>
            <person name="Li N."/>
            <person name="Frace M.A."/>
            <person name="Tang K."/>
            <person name="Arrowood M.J."/>
            <person name="Moss D.M."/>
            <person name="Zhang L."/>
            <person name="Feng Y."/>
            <person name="Xiao L."/>
        </authorList>
    </citation>
    <scope>NUCLEOTIDE SEQUENCE [LARGE SCALE GENOMIC DNA]</scope>
    <source>
        <strain evidence="1 2">CHN_HEN01</strain>
    </source>
</reference>
<protein>
    <submittedName>
        <fullName evidence="1">Uncharacterized protein</fullName>
    </submittedName>
</protein>
<dbReference type="OrthoDB" id="360786at2759"/>
<dbReference type="VEuPathDB" id="ToxoDB:LOC34623331"/>
<name>A0A1D3CSA4_9EIME</name>
<dbReference type="AlphaFoldDB" id="A0A1D3CSA4"/>
<evidence type="ECO:0000313" key="1">
    <source>
        <dbReference type="EMBL" id="OEH74087.1"/>
    </source>
</evidence>
<dbReference type="VEuPathDB" id="ToxoDB:cyc_07346"/>
<dbReference type="GeneID" id="34623331"/>
<dbReference type="EMBL" id="JROU02002129">
    <property type="protein sequence ID" value="OEH74087.1"/>
    <property type="molecule type" value="Genomic_DNA"/>
</dbReference>
<evidence type="ECO:0000313" key="2">
    <source>
        <dbReference type="Proteomes" id="UP000095192"/>
    </source>
</evidence>
<sequence length="165" mass="18966">MDLYELQRAHSGARAGFMSSFDHMPPPMEHKAKEFFDKQNRIKKGRDVLIHDREYPQPPPHHYIRGKPGPLHYGVPISDGYDPGVFAVSSALFGGSGAFQTIPIQFKPVFRRRRRGDCLSEWCNAFVTRVDPCECISPEETYTPYEVARYRDQQGRMHTTMDFSA</sequence>
<accession>A0A1D3CSA4</accession>
<organism evidence="1 2">
    <name type="scientific">Cyclospora cayetanensis</name>
    <dbReference type="NCBI Taxonomy" id="88456"/>
    <lineage>
        <taxon>Eukaryota</taxon>
        <taxon>Sar</taxon>
        <taxon>Alveolata</taxon>
        <taxon>Apicomplexa</taxon>
        <taxon>Conoidasida</taxon>
        <taxon>Coccidia</taxon>
        <taxon>Eucoccidiorida</taxon>
        <taxon>Eimeriorina</taxon>
        <taxon>Eimeriidae</taxon>
        <taxon>Cyclospora</taxon>
    </lineage>
</organism>
<gene>
    <name evidence="1" type="ORF">cyc_07346</name>
</gene>
<keyword evidence="2" id="KW-1185">Reference proteome</keyword>
<proteinExistence type="predicted"/>
<comment type="caution">
    <text evidence="1">The sequence shown here is derived from an EMBL/GenBank/DDBJ whole genome shotgun (WGS) entry which is preliminary data.</text>
</comment>
<dbReference type="Proteomes" id="UP000095192">
    <property type="component" value="Unassembled WGS sequence"/>
</dbReference>